<dbReference type="FunFam" id="3.40.50.300:FF:000466">
    <property type="entry name" value="ATP-dependent DNA helicase"/>
    <property type="match status" value="1"/>
</dbReference>
<dbReference type="SMART" id="SM00491">
    <property type="entry name" value="HELICc2"/>
    <property type="match status" value="1"/>
</dbReference>
<evidence type="ECO:0000256" key="4">
    <source>
        <dbReference type="ARBA" id="ARBA00022801"/>
    </source>
</evidence>
<evidence type="ECO:0000256" key="7">
    <source>
        <dbReference type="ARBA" id="ARBA00023004"/>
    </source>
</evidence>
<dbReference type="Pfam" id="PF13307">
    <property type="entry name" value="Helicase_C_2"/>
    <property type="match status" value="1"/>
</dbReference>
<keyword evidence="9" id="KW-0238">DNA-binding</keyword>
<dbReference type="InterPro" id="IPR014013">
    <property type="entry name" value="Helic_SF1/SF2_ATP-bd_DinG/Rad3"/>
</dbReference>
<reference evidence="16 17" key="1">
    <citation type="submission" date="2019-11" db="EMBL/GenBank/DDBJ databases">
        <title>P. haliotis isolates from Z. marina roots.</title>
        <authorList>
            <person name="Cohen M."/>
            <person name="Jospin G."/>
            <person name="Eisen J.A."/>
            <person name="Coil D.A."/>
        </authorList>
    </citation>
    <scope>NUCLEOTIDE SEQUENCE [LARGE SCALE GENOMIC DNA]</scope>
    <source>
        <strain evidence="16 17">UCD-MCMsp1aY</strain>
    </source>
</reference>
<keyword evidence="2" id="KW-0479">Metal-binding</keyword>
<protein>
    <recommendedName>
        <fullName evidence="14">ATP-dependent DNA helicase YoaA</fullName>
        <ecNumber evidence="12">5.6.2.3</ecNumber>
    </recommendedName>
</protein>
<evidence type="ECO:0000256" key="5">
    <source>
        <dbReference type="ARBA" id="ARBA00022806"/>
    </source>
</evidence>
<dbReference type="Pfam" id="PF00270">
    <property type="entry name" value="DEAD"/>
    <property type="match status" value="1"/>
</dbReference>
<dbReference type="AlphaFoldDB" id="A0A6N8FB38"/>
<dbReference type="EMBL" id="WOCD01000001">
    <property type="protein sequence ID" value="MUH71601.1"/>
    <property type="molecule type" value="Genomic_DNA"/>
</dbReference>
<evidence type="ECO:0000256" key="8">
    <source>
        <dbReference type="ARBA" id="ARBA00023014"/>
    </source>
</evidence>
<name>A0A6N8FB38_9GAMM</name>
<keyword evidence="17" id="KW-1185">Reference proteome</keyword>
<keyword evidence="6" id="KW-0067">ATP-binding</keyword>
<evidence type="ECO:0000256" key="10">
    <source>
        <dbReference type="ARBA" id="ARBA00023235"/>
    </source>
</evidence>
<dbReference type="GO" id="GO:0005524">
    <property type="term" value="F:ATP binding"/>
    <property type="evidence" value="ECO:0007669"/>
    <property type="project" value="UniProtKB-KW"/>
</dbReference>
<dbReference type="RefSeq" id="WP_330997682.1">
    <property type="nucleotide sequence ID" value="NZ_WOCD01000001.1"/>
</dbReference>
<comment type="similarity">
    <text evidence="11">Belongs to the helicase family. DinG subfamily.</text>
</comment>
<dbReference type="Gene3D" id="3.40.50.300">
    <property type="entry name" value="P-loop containing nucleotide triphosphate hydrolases"/>
    <property type="match status" value="2"/>
</dbReference>
<dbReference type="GO" id="GO:0003677">
    <property type="term" value="F:DNA binding"/>
    <property type="evidence" value="ECO:0007669"/>
    <property type="project" value="UniProtKB-KW"/>
</dbReference>
<dbReference type="EC" id="5.6.2.3" evidence="12"/>
<keyword evidence="5 16" id="KW-0347">Helicase</keyword>
<dbReference type="InterPro" id="IPR027417">
    <property type="entry name" value="P-loop_NTPase"/>
</dbReference>
<evidence type="ECO:0000313" key="16">
    <source>
        <dbReference type="EMBL" id="MUH71601.1"/>
    </source>
</evidence>
<evidence type="ECO:0000256" key="13">
    <source>
        <dbReference type="ARBA" id="ARBA00048954"/>
    </source>
</evidence>
<dbReference type="SUPFAM" id="SSF52540">
    <property type="entry name" value="P-loop containing nucleoside triphosphate hydrolases"/>
    <property type="match status" value="2"/>
</dbReference>
<keyword evidence="4" id="KW-0378">Hydrolase</keyword>
<dbReference type="PANTHER" id="PTHR11472">
    <property type="entry name" value="DNA REPAIR DEAD HELICASE RAD3/XP-D SUBFAMILY MEMBER"/>
    <property type="match status" value="1"/>
</dbReference>
<accession>A0A6N8FB38</accession>
<dbReference type="GO" id="GO:0006281">
    <property type="term" value="P:DNA repair"/>
    <property type="evidence" value="ECO:0007669"/>
    <property type="project" value="TreeGrafter"/>
</dbReference>
<dbReference type="GO" id="GO:0046872">
    <property type="term" value="F:metal ion binding"/>
    <property type="evidence" value="ECO:0007669"/>
    <property type="project" value="UniProtKB-KW"/>
</dbReference>
<evidence type="ECO:0000256" key="11">
    <source>
        <dbReference type="ARBA" id="ARBA00038058"/>
    </source>
</evidence>
<comment type="caution">
    <text evidence="16">The sequence shown here is derived from an EMBL/GenBank/DDBJ whole genome shotgun (WGS) entry which is preliminary data.</text>
</comment>
<dbReference type="InterPro" id="IPR006555">
    <property type="entry name" value="ATP-dep_Helicase_C"/>
</dbReference>
<sequence>MKQSVNQCFSDEGALAKAIPGFKARQSQLDMANAVASAIKDKKQLVVEAGTGTGKTFAYLAPAILDGRKIIVSTGTKALQEQLFHRDLPLVKQAIKPRLKTALLKGRSNYLCIYRMNQNGQHPPFEDPDFITDLSKVRRWSSETDSGDLGELTSIEENSRAIPYVTSSVDNCLSKDCPNIGECHVVNARKKALDADLIVVNHHLFFADMALKDTGFGELIPETDVIIFDEAHQIPDIAAEYFGEHFSSRQVFELCKDIQAEYQMNLRDLSQLNKAAMNLEKNILDMRLAFAYDPERGNWRDKAPQEEVVAAMQLVHKSFDFIYDVLKLAVSRTEAIDACFDRLCQLRGKFDRVNQIEETGFSYWYETSKRHFTLHTTPLSIADKFGGFVKESDSSWIFTSATVSVDDDFEHYTNQLGLPEARTQILGSPFNYQEQALFCVPRYFPEPNDKSAVRAFGELALELIEASQGRAFLLFTSHRVMSLVAKMLEDKTRLPLLVQGTTSKRLLLEKFTKLGNAVLLGTSSFWEGVDVRGDALSLVMIDKLPFASPDDPLLQARMEDCRLKGQDPFKHVQIPQAVISLKQGVGRLIRDVTDSGALVICDPRLVTRQYGETFMRSLPDMKRTRDTDRVVKFLETL</sequence>
<dbReference type="InterPro" id="IPR014001">
    <property type="entry name" value="Helicase_ATP-bd"/>
</dbReference>
<dbReference type="Proteomes" id="UP000439994">
    <property type="component" value="Unassembled WGS sequence"/>
</dbReference>
<dbReference type="GO" id="GO:0043139">
    <property type="term" value="F:5'-3' DNA helicase activity"/>
    <property type="evidence" value="ECO:0007669"/>
    <property type="project" value="UniProtKB-EC"/>
</dbReference>
<keyword evidence="10" id="KW-0413">Isomerase</keyword>
<dbReference type="SMART" id="SM00487">
    <property type="entry name" value="DEXDc"/>
    <property type="match status" value="1"/>
</dbReference>
<dbReference type="Pfam" id="PF06733">
    <property type="entry name" value="DEAD_2"/>
    <property type="match status" value="1"/>
</dbReference>
<proteinExistence type="inferred from homology"/>
<comment type="cofactor">
    <cofactor evidence="1">
        <name>[4Fe-4S] cluster</name>
        <dbReference type="ChEBI" id="CHEBI:49883"/>
    </cofactor>
</comment>
<comment type="catalytic activity">
    <reaction evidence="13">
        <text>ATP + H2O = ADP + phosphate + H(+)</text>
        <dbReference type="Rhea" id="RHEA:13065"/>
        <dbReference type="ChEBI" id="CHEBI:15377"/>
        <dbReference type="ChEBI" id="CHEBI:15378"/>
        <dbReference type="ChEBI" id="CHEBI:30616"/>
        <dbReference type="ChEBI" id="CHEBI:43474"/>
        <dbReference type="ChEBI" id="CHEBI:456216"/>
        <dbReference type="EC" id="5.6.2.3"/>
    </reaction>
</comment>
<evidence type="ECO:0000256" key="12">
    <source>
        <dbReference type="ARBA" id="ARBA00044969"/>
    </source>
</evidence>
<dbReference type="GO" id="GO:0051536">
    <property type="term" value="F:iron-sulfur cluster binding"/>
    <property type="evidence" value="ECO:0007669"/>
    <property type="project" value="UniProtKB-KW"/>
</dbReference>
<dbReference type="InterPro" id="IPR045028">
    <property type="entry name" value="DinG/Rad3-like"/>
</dbReference>
<evidence type="ECO:0000259" key="15">
    <source>
        <dbReference type="PROSITE" id="PS51193"/>
    </source>
</evidence>
<evidence type="ECO:0000256" key="14">
    <source>
        <dbReference type="ARBA" id="ARBA00071792"/>
    </source>
</evidence>
<keyword evidence="3" id="KW-0547">Nucleotide-binding</keyword>
<evidence type="ECO:0000256" key="9">
    <source>
        <dbReference type="ARBA" id="ARBA00023125"/>
    </source>
</evidence>
<feature type="domain" description="Helicase ATP-binding" evidence="15">
    <location>
        <begin position="14"/>
        <end position="276"/>
    </location>
</feature>
<dbReference type="PANTHER" id="PTHR11472:SF34">
    <property type="entry name" value="REGULATOR OF TELOMERE ELONGATION HELICASE 1"/>
    <property type="match status" value="1"/>
</dbReference>
<dbReference type="InterPro" id="IPR010614">
    <property type="entry name" value="RAD3-like_helicase_DEAD"/>
</dbReference>
<evidence type="ECO:0000256" key="3">
    <source>
        <dbReference type="ARBA" id="ARBA00022741"/>
    </source>
</evidence>
<organism evidence="16 17">
    <name type="scientific">Psychrosphaera haliotis</name>
    <dbReference type="NCBI Taxonomy" id="555083"/>
    <lineage>
        <taxon>Bacteria</taxon>
        <taxon>Pseudomonadati</taxon>
        <taxon>Pseudomonadota</taxon>
        <taxon>Gammaproteobacteria</taxon>
        <taxon>Alteromonadales</taxon>
        <taxon>Pseudoalteromonadaceae</taxon>
        <taxon>Psychrosphaera</taxon>
    </lineage>
</organism>
<dbReference type="PROSITE" id="PS51193">
    <property type="entry name" value="HELICASE_ATP_BIND_2"/>
    <property type="match status" value="1"/>
</dbReference>
<evidence type="ECO:0000313" key="17">
    <source>
        <dbReference type="Proteomes" id="UP000439994"/>
    </source>
</evidence>
<evidence type="ECO:0000256" key="2">
    <source>
        <dbReference type="ARBA" id="ARBA00022723"/>
    </source>
</evidence>
<dbReference type="InterPro" id="IPR011545">
    <property type="entry name" value="DEAD/DEAH_box_helicase_dom"/>
</dbReference>
<keyword evidence="7" id="KW-0408">Iron</keyword>
<evidence type="ECO:0000256" key="6">
    <source>
        <dbReference type="ARBA" id="ARBA00022840"/>
    </source>
</evidence>
<keyword evidence="8" id="KW-0411">Iron-sulfur</keyword>
<dbReference type="GO" id="GO:0016818">
    <property type="term" value="F:hydrolase activity, acting on acid anhydrides, in phosphorus-containing anhydrides"/>
    <property type="evidence" value="ECO:0007669"/>
    <property type="project" value="InterPro"/>
</dbReference>
<evidence type="ECO:0000256" key="1">
    <source>
        <dbReference type="ARBA" id="ARBA00001966"/>
    </source>
</evidence>
<dbReference type="FunFam" id="3.40.50.300:FF:000499">
    <property type="entry name" value="ATP-dependent DNA helicase"/>
    <property type="match status" value="1"/>
</dbReference>
<gene>
    <name evidence="16" type="ORF">GNP35_03245</name>
</gene>